<organism evidence="3 4">
    <name type="scientific">Sphingomonas vulcanisoli</name>
    <dbReference type="NCBI Taxonomy" id="1658060"/>
    <lineage>
        <taxon>Bacteria</taxon>
        <taxon>Pseudomonadati</taxon>
        <taxon>Pseudomonadota</taxon>
        <taxon>Alphaproteobacteria</taxon>
        <taxon>Sphingomonadales</taxon>
        <taxon>Sphingomonadaceae</taxon>
        <taxon>Sphingomonas</taxon>
    </lineage>
</organism>
<dbReference type="Gene3D" id="3.20.20.140">
    <property type="entry name" value="Metal-dependent hydrolases"/>
    <property type="match status" value="1"/>
</dbReference>
<gene>
    <name evidence="3" type="ORF">FHS31_000917</name>
</gene>
<dbReference type="InterPro" id="IPR032465">
    <property type="entry name" value="ACMSD"/>
</dbReference>
<reference evidence="3 4" key="1">
    <citation type="submission" date="2020-03" db="EMBL/GenBank/DDBJ databases">
        <title>Genomic Encyclopedia of Type Strains, Phase III (KMG-III): the genomes of soil and plant-associated and newly described type strains.</title>
        <authorList>
            <person name="Whitman W."/>
        </authorList>
    </citation>
    <scope>NUCLEOTIDE SEQUENCE [LARGE SCALE GENOMIC DNA]</scope>
    <source>
        <strain evidence="3 4">CECT 8804</strain>
    </source>
</reference>
<dbReference type="EC" id="4.1.1.46" evidence="3"/>
<evidence type="ECO:0000313" key="4">
    <source>
        <dbReference type="Proteomes" id="UP000727456"/>
    </source>
</evidence>
<dbReference type="CDD" id="cd06262">
    <property type="entry name" value="metallo-hydrolase-like_MBL-fold"/>
    <property type="match status" value="1"/>
</dbReference>
<dbReference type="InterPro" id="IPR032466">
    <property type="entry name" value="Metal_Hydrolase"/>
</dbReference>
<dbReference type="InterPro" id="IPR006680">
    <property type="entry name" value="Amidohydro-rel"/>
</dbReference>
<sequence length="357" mass="38627">MAEMTRRTMIAATAVAGAAAATGAEAQGKRAYRRIATEEGFLSPGVLAQNAKTQIPGVPLIVGSGPGAGIAQVLLDLDAGRIAAMDADGIDMQLLLLSSPGVQVFEPATAVSLAIESNDYVAAACKRHPTRFAALAAVAPQDPAAAAKELERATRTLGLKGGIINSHTFDHYLDEKQFWPIFEAAEHLDVPIYIHPREPAKGMREIMSGPVAGGPAWAYGVEVGTHILKLISGGVFDRFPKLRIVVGHMGEALPFWLPRIDNRYLAMRAGMFGGAKPMERMPSDYIRENLWVTTSGMNYWPQLRMTIDVLGRDRVMYATDYPFEKQGQAVGFVEAMPLSTSDKKTLFEDVAARVFKL</sequence>
<feature type="domain" description="Amidohydrolase-related" evidence="2">
    <location>
        <begin position="80"/>
        <end position="357"/>
    </location>
</feature>
<accession>A0ABX0TP67</accession>
<dbReference type="SUPFAM" id="SSF51556">
    <property type="entry name" value="Metallo-dependent hydrolases"/>
    <property type="match status" value="1"/>
</dbReference>
<keyword evidence="1 3" id="KW-0456">Lyase</keyword>
<evidence type="ECO:0000256" key="1">
    <source>
        <dbReference type="ARBA" id="ARBA00023239"/>
    </source>
</evidence>
<dbReference type="InterPro" id="IPR006311">
    <property type="entry name" value="TAT_signal"/>
</dbReference>
<dbReference type="GO" id="GO:0050150">
    <property type="term" value="F:o-pyrocatechuate decarboxylase activity"/>
    <property type="evidence" value="ECO:0007669"/>
    <property type="project" value="UniProtKB-EC"/>
</dbReference>
<dbReference type="PANTHER" id="PTHR21240">
    <property type="entry name" value="2-AMINO-3-CARBOXYLMUCONATE-6-SEMIALDEHYDE DECARBOXYLASE"/>
    <property type="match status" value="1"/>
</dbReference>
<keyword evidence="4" id="KW-1185">Reference proteome</keyword>
<dbReference type="PROSITE" id="PS51318">
    <property type="entry name" value="TAT"/>
    <property type="match status" value="1"/>
</dbReference>
<comment type="caution">
    <text evidence="3">The sequence shown here is derived from an EMBL/GenBank/DDBJ whole genome shotgun (WGS) entry which is preliminary data.</text>
</comment>
<evidence type="ECO:0000313" key="3">
    <source>
        <dbReference type="EMBL" id="NIJ07321.1"/>
    </source>
</evidence>
<dbReference type="Proteomes" id="UP000727456">
    <property type="component" value="Unassembled WGS sequence"/>
</dbReference>
<dbReference type="PANTHER" id="PTHR21240:SF30">
    <property type="entry name" value="AMIDOHYDROLASE-RELATED DOMAIN-CONTAINING PROTEIN-RELATED"/>
    <property type="match status" value="1"/>
</dbReference>
<proteinExistence type="predicted"/>
<dbReference type="Pfam" id="PF04909">
    <property type="entry name" value="Amidohydro_2"/>
    <property type="match status" value="1"/>
</dbReference>
<dbReference type="EMBL" id="JAAOZC010000002">
    <property type="protein sequence ID" value="NIJ07321.1"/>
    <property type="molecule type" value="Genomic_DNA"/>
</dbReference>
<dbReference type="RefSeq" id="WP_167072197.1">
    <property type="nucleotide sequence ID" value="NZ_JAAOZC010000002.1"/>
</dbReference>
<name>A0ABX0TP67_9SPHN</name>
<protein>
    <submittedName>
        <fullName evidence="3">2,3-dihydroxybenzoate decarboxylase</fullName>
        <ecNumber evidence="3">4.1.1.46</ecNumber>
    </submittedName>
</protein>
<evidence type="ECO:0000259" key="2">
    <source>
        <dbReference type="Pfam" id="PF04909"/>
    </source>
</evidence>